<evidence type="ECO:0000256" key="1">
    <source>
        <dbReference type="SAM" id="MobiDB-lite"/>
    </source>
</evidence>
<protein>
    <submittedName>
        <fullName evidence="2">Uncharacterized protein</fullName>
    </submittedName>
</protein>
<organism evidence="2 3">
    <name type="scientific">Colletotrichum sojae</name>
    <dbReference type="NCBI Taxonomy" id="2175907"/>
    <lineage>
        <taxon>Eukaryota</taxon>
        <taxon>Fungi</taxon>
        <taxon>Dikarya</taxon>
        <taxon>Ascomycota</taxon>
        <taxon>Pezizomycotina</taxon>
        <taxon>Sordariomycetes</taxon>
        <taxon>Hypocreomycetidae</taxon>
        <taxon>Glomerellales</taxon>
        <taxon>Glomerellaceae</taxon>
        <taxon>Colletotrichum</taxon>
        <taxon>Colletotrichum orchidearum species complex</taxon>
    </lineage>
</organism>
<dbReference type="Proteomes" id="UP000652219">
    <property type="component" value="Unassembled WGS sequence"/>
</dbReference>
<reference evidence="2 3" key="1">
    <citation type="journal article" date="2020" name="Phytopathology">
        <title>Genome Sequence Resources of Colletotrichum truncatum, C. plurivorum, C. musicola, and C. sojae: Four Species Pathogenic to Soybean (Glycine max).</title>
        <authorList>
            <person name="Rogerio F."/>
            <person name="Boufleur T.R."/>
            <person name="Ciampi-Guillardi M."/>
            <person name="Sukno S.A."/>
            <person name="Thon M.R."/>
            <person name="Massola Junior N.S."/>
            <person name="Baroncelli R."/>
        </authorList>
    </citation>
    <scope>NUCLEOTIDE SEQUENCE [LARGE SCALE GENOMIC DNA]</scope>
    <source>
        <strain evidence="2 3">LFN0009</strain>
    </source>
</reference>
<name>A0A8H6JVX0_9PEZI</name>
<gene>
    <name evidence="2" type="ORF">CSOJ01_01105</name>
</gene>
<feature type="region of interest" description="Disordered" evidence="1">
    <location>
        <begin position="142"/>
        <end position="182"/>
    </location>
</feature>
<keyword evidence="3" id="KW-1185">Reference proteome</keyword>
<evidence type="ECO:0000313" key="3">
    <source>
        <dbReference type="Proteomes" id="UP000652219"/>
    </source>
</evidence>
<feature type="compositionally biased region" description="Basic and acidic residues" evidence="1">
    <location>
        <begin position="144"/>
        <end position="172"/>
    </location>
</feature>
<evidence type="ECO:0000313" key="2">
    <source>
        <dbReference type="EMBL" id="KAF6819698.1"/>
    </source>
</evidence>
<dbReference type="AlphaFoldDB" id="A0A8H6JVX0"/>
<sequence length="182" mass="20382">MRKDSKSAPLCWCRRRHQLLHCGLPDQADAGRMAEACEGFQPRDEHVPFYDFQRYHDRVSSYHRADQSTLGASTQDRSISTVNKLAKSTRHDVMPFATGWITARSRCLNVLRLTASDGHNRPITADAFRVFWASRGRGATRFGDGGRDDGGDHRRIHHEPITAHTGSGRDLDAAGFRRPAAA</sequence>
<dbReference type="EMBL" id="WIGN01000008">
    <property type="protein sequence ID" value="KAF6819698.1"/>
    <property type="molecule type" value="Genomic_DNA"/>
</dbReference>
<proteinExistence type="predicted"/>
<comment type="caution">
    <text evidence="2">The sequence shown here is derived from an EMBL/GenBank/DDBJ whole genome shotgun (WGS) entry which is preliminary data.</text>
</comment>
<accession>A0A8H6JVX0</accession>